<evidence type="ECO:0000313" key="4">
    <source>
        <dbReference type="Proteomes" id="UP000608513"/>
    </source>
</evidence>
<organism evidence="3 4">
    <name type="scientific">Ramlibacter cellulosilyticus</name>
    <dbReference type="NCBI Taxonomy" id="2764187"/>
    <lineage>
        <taxon>Bacteria</taxon>
        <taxon>Pseudomonadati</taxon>
        <taxon>Pseudomonadota</taxon>
        <taxon>Betaproteobacteria</taxon>
        <taxon>Burkholderiales</taxon>
        <taxon>Comamonadaceae</taxon>
        <taxon>Ramlibacter</taxon>
    </lineage>
</organism>
<dbReference type="GO" id="GO:0016747">
    <property type="term" value="F:acyltransferase activity, transferring groups other than amino-acyl groups"/>
    <property type="evidence" value="ECO:0007669"/>
    <property type="project" value="InterPro"/>
</dbReference>
<evidence type="ECO:0000313" key="3">
    <source>
        <dbReference type="EMBL" id="MBC5782355.1"/>
    </source>
</evidence>
<dbReference type="SUPFAM" id="SSF55729">
    <property type="entry name" value="Acyl-CoA N-acyltransferases (Nat)"/>
    <property type="match status" value="1"/>
</dbReference>
<proteinExistence type="predicted"/>
<dbReference type="AlphaFoldDB" id="A0A923MNM8"/>
<dbReference type="InterPro" id="IPR016181">
    <property type="entry name" value="Acyl_CoA_acyltransferase"/>
</dbReference>
<feature type="domain" description="N-acetyltransferase" evidence="1">
    <location>
        <begin position="1"/>
        <end position="103"/>
    </location>
</feature>
<dbReference type="Pfam" id="PF14542">
    <property type="entry name" value="Acetyltransf_CG"/>
    <property type="match status" value="1"/>
</dbReference>
<dbReference type="RefSeq" id="WP_187075055.1">
    <property type="nucleotide sequence ID" value="NZ_JACORT010000001.1"/>
</dbReference>
<comment type="caution">
    <text evidence="3">The sequence shown here is derived from an EMBL/GenBank/DDBJ whole genome shotgun (WGS) entry which is preliminary data.</text>
</comment>
<dbReference type="Gene3D" id="3.40.630.30">
    <property type="match status" value="1"/>
</dbReference>
<dbReference type="PROSITE" id="PS51186">
    <property type="entry name" value="GNAT"/>
    <property type="match status" value="1"/>
</dbReference>
<dbReference type="InterPro" id="IPR000182">
    <property type="entry name" value="GNAT_dom"/>
</dbReference>
<dbReference type="Proteomes" id="UP000608513">
    <property type="component" value="Unassembled WGS sequence"/>
</dbReference>
<dbReference type="CDD" id="cd04301">
    <property type="entry name" value="NAT_SF"/>
    <property type="match status" value="1"/>
</dbReference>
<dbReference type="EMBL" id="JACORT010000001">
    <property type="protein sequence ID" value="MBC5782355.1"/>
    <property type="molecule type" value="Genomic_DNA"/>
</dbReference>
<accession>A0A923MNM8</accession>
<evidence type="ECO:0000259" key="2">
    <source>
        <dbReference type="PROSITE" id="PS51729"/>
    </source>
</evidence>
<feature type="domain" description="N-acetyltransferase" evidence="2">
    <location>
        <begin position="15"/>
        <end position="102"/>
    </location>
</feature>
<dbReference type="PANTHER" id="PTHR31435">
    <property type="entry name" value="PROTEIN NATD1"/>
    <property type="match status" value="1"/>
</dbReference>
<dbReference type="PANTHER" id="PTHR31435:SF10">
    <property type="entry name" value="BSR4717 PROTEIN"/>
    <property type="match status" value="1"/>
</dbReference>
<keyword evidence="4" id="KW-1185">Reference proteome</keyword>
<protein>
    <submittedName>
        <fullName evidence="3">N-acetyltransferase</fullName>
    </submittedName>
</protein>
<dbReference type="InterPro" id="IPR031165">
    <property type="entry name" value="GNAT_YJDJ"/>
</dbReference>
<reference evidence="3" key="1">
    <citation type="submission" date="2020-08" db="EMBL/GenBank/DDBJ databases">
        <title>Ramlibacter sp. USB13 16S ribosomal RNA gene genome sequencing and assembly.</title>
        <authorList>
            <person name="Kang M."/>
        </authorList>
    </citation>
    <scope>NUCLEOTIDE SEQUENCE</scope>
    <source>
        <strain evidence="3">USB13</strain>
    </source>
</reference>
<dbReference type="InterPro" id="IPR045057">
    <property type="entry name" value="Gcn5-rel_NAT"/>
</dbReference>
<gene>
    <name evidence="3" type="ORF">H8N03_05330</name>
</gene>
<evidence type="ECO:0000259" key="1">
    <source>
        <dbReference type="PROSITE" id="PS51186"/>
    </source>
</evidence>
<sequence length="103" mass="11534">MKQQEQAAGGTPHFVHDEDNARYELRVGNELAGQAQYRKEGNAVRLTHTEVDPKYEGQGLGSRLAAFVLDDLKSRGSKVIPSCRFMAGYVARHEKEYGELVVR</sequence>
<name>A0A923MNM8_9BURK</name>
<dbReference type="PROSITE" id="PS51729">
    <property type="entry name" value="GNAT_YJDJ"/>
    <property type="match status" value="1"/>
</dbReference>